<feature type="binding site" evidence="6">
    <location>
        <position position="14"/>
    </location>
    <ligand>
        <name>Zn(2+)</name>
        <dbReference type="ChEBI" id="CHEBI:29105"/>
    </ligand>
</feature>
<feature type="compositionally biased region" description="Basic and acidic residues" evidence="7">
    <location>
        <begin position="124"/>
        <end position="136"/>
    </location>
</feature>
<feature type="domain" description="C2H2-type" evidence="8">
    <location>
        <begin position="286"/>
        <end position="308"/>
    </location>
</feature>
<dbReference type="SUPFAM" id="SSF57716">
    <property type="entry name" value="Glucocorticoid receptor-like (DNA-binding domain)"/>
    <property type="match status" value="1"/>
</dbReference>
<evidence type="ECO:0000256" key="7">
    <source>
        <dbReference type="SAM" id="MobiDB-lite"/>
    </source>
</evidence>
<feature type="binding site" evidence="6">
    <location>
        <position position="59"/>
    </location>
    <ligand>
        <name>Zn(2+)</name>
        <dbReference type="ChEBI" id="CHEBI:29105"/>
    </ligand>
</feature>
<dbReference type="GO" id="GO:0005634">
    <property type="term" value="C:nucleus"/>
    <property type="evidence" value="ECO:0007669"/>
    <property type="project" value="InterPro"/>
</dbReference>
<keyword evidence="4 6" id="KW-0862">Zinc</keyword>
<sequence length="409" mass="47384">MTSLVKTTVMCRVCTIGGRQLVPFAQFDTERKTYQLAEAISAIGGVRVANDDGLPQYCCFRCLREVESAYKIHRLCQETDRKLREMFRGPLRLTSLVVVKPDVPLEVAVEVKKENEEEFESEELPFKEETEESRLQDTVDIKQEIEEMQTFNEANENPEERVKNEKPFPKLPGHVMEVVELESQDEDEAQEPLLNHEEPESEEDADEESRQADESVDVKSRICCSCSKLFNSPEELIAHSQEVHYPKRSHPNEIRPYVCGICYKCLPNKNDLEDHERQFREDLEKFLCRKCGKAFYCVKRFNIHRSSHGPVLSRCHMCPFVSHRANAARGHIGRHCLPDGTFKCLVCGRCYNSPTALSKHSALHPRKIPMRCPHCPRMFNNKMWLRKHINLHEALGKMVQSSIQERRNK</sequence>
<keyword evidence="2" id="KW-0677">Repeat</keyword>
<evidence type="ECO:0000313" key="10">
    <source>
        <dbReference type="EMBL" id="JAV20667.1"/>
    </source>
</evidence>
<keyword evidence="1 6" id="KW-0479">Metal-binding</keyword>
<dbReference type="PANTHER" id="PTHR24379:SF127">
    <property type="entry name" value="BLOODY FINGERS-RELATED"/>
    <property type="match status" value="1"/>
</dbReference>
<dbReference type="InterPro" id="IPR036236">
    <property type="entry name" value="Znf_C2H2_sf"/>
</dbReference>
<dbReference type="InterPro" id="IPR013087">
    <property type="entry name" value="Znf_C2H2_type"/>
</dbReference>
<dbReference type="SMART" id="SM00355">
    <property type="entry name" value="ZnF_C2H2"/>
    <property type="match status" value="6"/>
</dbReference>
<dbReference type="InterPro" id="IPR012934">
    <property type="entry name" value="Znf_AD"/>
</dbReference>
<evidence type="ECO:0000256" key="3">
    <source>
        <dbReference type="ARBA" id="ARBA00022771"/>
    </source>
</evidence>
<dbReference type="PANTHER" id="PTHR24379">
    <property type="entry name" value="KRAB AND ZINC FINGER DOMAIN-CONTAINING"/>
    <property type="match status" value="1"/>
</dbReference>
<evidence type="ECO:0000259" key="9">
    <source>
        <dbReference type="PROSITE" id="PS51915"/>
    </source>
</evidence>
<dbReference type="SUPFAM" id="SSF57667">
    <property type="entry name" value="beta-beta-alpha zinc fingers"/>
    <property type="match status" value="2"/>
</dbReference>
<dbReference type="PROSITE" id="PS50157">
    <property type="entry name" value="ZINC_FINGER_C2H2_2"/>
    <property type="match status" value="4"/>
</dbReference>
<proteinExistence type="predicted"/>
<evidence type="ECO:0000256" key="4">
    <source>
        <dbReference type="ARBA" id="ARBA00022833"/>
    </source>
</evidence>
<feature type="compositionally biased region" description="Basic and acidic residues" evidence="7">
    <location>
        <begin position="158"/>
        <end position="168"/>
    </location>
</feature>
<feature type="region of interest" description="Disordered" evidence="7">
    <location>
        <begin position="184"/>
        <end position="214"/>
    </location>
</feature>
<dbReference type="Gene3D" id="3.40.1800.20">
    <property type="match status" value="1"/>
</dbReference>
<dbReference type="Pfam" id="PF07776">
    <property type="entry name" value="zf-AD"/>
    <property type="match status" value="1"/>
</dbReference>
<dbReference type="Pfam" id="PF00096">
    <property type="entry name" value="zf-C2H2"/>
    <property type="match status" value="2"/>
</dbReference>
<feature type="domain" description="C2H2-type" evidence="8">
    <location>
        <begin position="221"/>
        <end position="249"/>
    </location>
</feature>
<feature type="domain" description="C2H2-type" evidence="8">
    <location>
        <begin position="370"/>
        <end position="392"/>
    </location>
</feature>
<dbReference type="SMART" id="SM00868">
    <property type="entry name" value="zf-AD"/>
    <property type="match status" value="1"/>
</dbReference>
<dbReference type="PROSITE" id="PS00028">
    <property type="entry name" value="ZINC_FINGER_C2H2_1"/>
    <property type="match status" value="4"/>
</dbReference>
<evidence type="ECO:0000256" key="1">
    <source>
        <dbReference type="ARBA" id="ARBA00022723"/>
    </source>
</evidence>
<dbReference type="EMBL" id="GFDL01014378">
    <property type="protein sequence ID" value="JAV20667.1"/>
    <property type="molecule type" value="Transcribed_RNA"/>
</dbReference>
<keyword evidence="3 5" id="KW-0863">Zinc-finger</keyword>
<dbReference type="AlphaFoldDB" id="A0A1Q3EZD6"/>
<accession>A0A1Q3EZD6</accession>
<protein>
    <submittedName>
        <fullName evidence="10">Putative c2h2-type zn-finger protein</fullName>
    </submittedName>
</protein>
<feature type="region of interest" description="Disordered" evidence="7">
    <location>
        <begin position="116"/>
        <end position="136"/>
    </location>
</feature>
<dbReference type="GO" id="GO:0000981">
    <property type="term" value="F:DNA-binding transcription factor activity, RNA polymerase II-specific"/>
    <property type="evidence" value="ECO:0007669"/>
    <property type="project" value="TreeGrafter"/>
</dbReference>
<dbReference type="GO" id="GO:0000977">
    <property type="term" value="F:RNA polymerase II transcription regulatory region sequence-specific DNA binding"/>
    <property type="evidence" value="ECO:0007669"/>
    <property type="project" value="TreeGrafter"/>
</dbReference>
<feature type="binding site" evidence="6">
    <location>
        <position position="62"/>
    </location>
    <ligand>
        <name>Zn(2+)</name>
        <dbReference type="ChEBI" id="CHEBI:29105"/>
    </ligand>
</feature>
<organism evidence="10">
    <name type="scientific">Culex tarsalis</name>
    <name type="common">Encephalitis mosquito</name>
    <dbReference type="NCBI Taxonomy" id="7177"/>
    <lineage>
        <taxon>Eukaryota</taxon>
        <taxon>Metazoa</taxon>
        <taxon>Ecdysozoa</taxon>
        <taxon>Arthropoda</taxon>
        <taxon>Hexapoda</taxon>
        <taxon>Insecta</taxon>
        <taxon>Pterygota</taxon>
        <taxon>Neoptera</taxon>
        <taxon>Endopterygota</taxon>
        <taxon>Diptera</taxon>
        <taxon>Nematocera</taxon>
        <taxon>Culicoidea</taxon>
        <taxon>Culicidae</taxon>
        <taxon>Culicinae</taxon>
        <taxon>Culicini</taxon>
        <taxon>Culex</taxon>
        <taxon>Culex</taxon>
    </lineage>
</organism>
<evidence type="ECO:0000256" key="6">
    <source>
        <dbReference type="PROSITE-ProRule" id="PRU01263"/>
    </source>
</evidence>
<evidence type="ECO:0000256" key="2">
    <source>
        <dbReference type="ARBA" id="ARBA00022737"/>
    </source>
</evidence>
<reference evidence="10" key="1">
    <citation type="submission" date="2017-01" db="EMBL/GenBank/DDBJ databases">
        <title>A deep insight into the sialotranscriptome of adult male and female Cluex tarsalis mosquitoes.</title>
        <authorList>
            <person name="Ribeiro J.M."/>
            <person name="Moreira F."/>
            <person name="Bernard K.A."/>
            <person name="Calvo E."/>
        </authorList>
    </citation>
    <scope>NUCLEOTIDE SEQUENCE</scope>
    <source>
        <strain evidence="10">Kern County</strain>
        <tissue evidence="10">Salivary glands</tissue>
    </source>
</reference>
<dbReference type="PROSITE" id="PS51915">
    <property type="entry name" value="ZAD"/>
    <property type="match status" value="1"/>
</dbReference>
<evidence type="ECO:0000256" key="5">
    <source>
        <dbReference type="PROSITE-ProRule" id="PRU00042"/>
    </source>
</evidence>
<feature type="region of interest" description="Disordered" evidence="7">
    <location>
        <begin position="150"/>
        <end position="171"/>
    </location>
</feature>
<dbReference type="GO" id="GO:0008270">
    <property type="term" value="F:zinc ion binding"/>
    <property type="evidence" value="ECO:0007669"/>
    <property type="project" value="UniProtKB-UniRule"/>
</dbReference>
<name>A0A1Q3EZD6_CULTA</name>
<evidence type="ECO:0000259" key="8">
    <source>
        <dbReference type="PROSITE" id="PS50157"/>
    </source>
</evidence>
<feature type="domain" description="ZAD" evidence="9">
    <location>
        <begin position="9"/>
        <end position="86"/>
    </location>
</feature>
<feature type="binding site" evidence="6">
    <location>
        <position position="11"/>
    </location>
    <ligand>
        <name>Zn(2+)</name>
        <dbReference type="ChEBI" id="CHEBI:29105"/>
    </ligand>
</feature>
<dbReference type="Gene3D" id="3.30.160.60">
    <property type="entry name" value="Classic Zinc Finger"/>
    <property type="match status" value="2"/>
</dbReference>
<feature type="domain" description="C2H2-type" evidence="8">
    <location>
        <begin position="342"/>
        <end position="369"/>
    </location>
</feature>